<organism evidence="2 3">
    <name type="scientific">Paenibacillus beijingensis</name>
    <dbReference type="NCBI Taxonomy" id="1126833"/>
    <lineage>
        <taxon>Bacteria</taxon>
        <taxon>Bacillati</taxon>
        <taxon>Bacillota</taxon>
        <taxon>Bacilli</taxon>
        <taxon>Bacillales</taxon>
        <taxon>Paenibacillaceae</taxon>
        <taxon>Paenibacillus</taxon>
    </lineage>
</organism>
<dbReference type="CDD" id="cd02947">
    <property type="entry name" value="TRX_family"/>
    <property type="match status" value="1"/>
</dbReference>
<accession>A0A0D5NRX2</accession>
<dbReference type="Proteomes" id="UP000032633">
    <property type="component" value="Chromosome"/>
</dbReference>
<reference evidence="3" key="2">
    <citation type="submission" date="2015-03" db="EMBL/GenBank/DDBJ databases">
        <title>Genome sequence of Paenibacillus beijingensis strain DSM 24997T.</title>
        <authorList>
            <person name="Kwak Y."/>
            <person name="Shin J.-H."/>
        </authorList>
    </citation>
    <scope>NUCLEOTIDE SEQUENCE [LARGE SCALE GENOMIC DNA]</scope>
    <source>
        <strain evidence="3">DSM 24997</strain>
    </source>
</reference>
<name>A0A0D5NRX2_9BACL</name>
<dbReference type="STRING" id="1126833.VN24_14230"/>
<dbReference type="KEGG" id="pbj:VN24_14230"/>
<keyword evidence="3" id="KW-1185">Reference proteome</keyword>
<dbReference type="InterPro" id="IPR013766">
    <property type="entry name" value="Thioredoxin_domain"/>
</dbReference>
<dbReference type="HOGENOM" id="CLU_090389_17_1_9"/>
<dbReference type="SUPFAM" id="SSF52833">
    <property type="entry name" value="Thioredoxin-like"/>
    <property type="match status" value="1"/>
</dbReference>
<feature type="domain" description="Thioredoxin" evidence="1">
    <location>
        <begin position="20"/>
        <end position="96"/>
    </location>
</feature>
<gene>
    <name evidence="2" type="ORF">VN24_14230</name>
</gene>
<dbReference type="AlphaFoldDB" id="A0A0D5NRX2"/>
<sequence length="102" mass="11323">MLDTPVPTSVAASVPDERAVFFFAPLCGTCKLAEQMLAIVQEAPAAVPVVKLNINFAPVLRQRWKIASVPALVLLKDGRPVQTEYAMRSVTDLYELLRRDKR</sequence>
<dbReference type="Gene3D" id="3.40.30.10">
    <property type="entry name" value="Glutaredoxin"/>
    <property type="match status" value="1"/>
</dbReference>
<evidence type="ECO:0000259" key="1">
    <source>
        <dbReference type="Pfam" id="PF00085"/>
    </source>
</evidence>
<dbReference type="Pfam" id="PF00085">
    <property type="entry name" value="Thioredoxin"/>
    <property type="match status" value="1"/>
</dbReference>
<reference evidence="2 3" key="1">
    <citation type="journal article" date="2015" name="J. Biotechnol.">
        <title>Complete genome sequence of Paenibacillus beijingensis 7188(T) (=DSM 24997(T)), a novel rhizobacterium from jujube garden soil.</title>
        <authorList>
            <person name="Kwak Y."/>
            <person name="Shin J.H."/>
        </authorList>
    </citation>
    <scope>NUCLEOTIDE SEQUENCE [LARGE SCALE GENOMIC DNA]</scope>
    <source>
        <strain evidence="2 3">DSM 24997</strain>
    </source>
</reference>
<dbReference type="InterPro" id="IPR036249">
    <property type="entry name" value="Thioredoxin-like_sf"/>
</dbReference>
<proteinExistence type="predicted"/>
<evidence type="ECO:0000313" key="2">
    <source>
        <dbReference type="EMBL" id="AJY77732.1"/>
    </source>
</evidence>
<dbReference type="EMBL" id="CP011058">
    <property type="protein sequence ID" value="AJY77732.1"/>
    <property type="molecule type" value="Genomic_DNA"/>
</dbReference>
<evidence type="ECO:0000313" key="3">
    <source>
        <dbReference type="Proteomes" id="UP000032633"/>
    </source>
</evidence>
<protein>
    <recommendedName>
        <fullName evidence="1">Thioredoxin domain-containing protein</fullName>
    </recommendedName>
</protein>
<dbReference type="PATRIC" id="fig|1126833.4.peg.3109"/>